<name>B9RPH7_RICCO</name>
<keyword evidence="3" id="KW-1185">Reference proteome</keyword>
<reference evidence="3" key="1">
    <citation type="journal article" date="2010" name="Nat. Biotechnol.">
        <title>Draft genome sequence of the oilseed species Ricinus communis.</title>
        <authorList>
            <person name="Chan A.P."/>
            <person name="Crabtree J."/>
            <person name="Zhao Q."/>
            <person name="Lorenzi H."/>
            <person name="Orvis J."/>
            <person name="Puiu D."/>
            <person name="Melake-Berhan A."/>
            <person name="Jones K.M."/>
            <person name="Redman J."/>
            <person name="Chen G."/>
            <person name="Cahoon E.B."/>
            <person name="Gedil M."/>
            <person name="Stanke M."/>
            <person name="Haas B.J."/>
            <person name="Wortman J.R."/>
            <person name="Fraser-Liggett C.M."/>
            <person name="Ravel J."/>
            <person name="Rabinowicz P.D."/>
        </authorList>
    </citation>
    <scope>NUCLEOTIDE SEQUENCE [LARGE SCALE GENOMIC DNA]</scope>
    <source>
        <strain evidence="3">cv. Hale</strain>
    </source>
</reference>
<dbReference type="AlphaFoldDB" id="B9RPH7"/>
<organism evidence="2 3">
    <name type="scientific">Ricinus communis</name>
    <name type="common">Castor bean</name>
    <dbReference type="NCBI Taxonomy" id="3988"/>
    <lineage>
        <taxon>Eukaryota</taxon>
        <taxon>Viridiplantae</taxon>
        <taxon>Streptophyta</taxon>
        <taxon>Embryophyta</taxon>
        <taxon>Tracheophyta</taxon>
        <taxon>Spermatophyta</taxon>
        <taxon>Magnoliopsida</taxon>
        <taxon>eudicotyledons</taxon>
        <taxon>Gunneridae</taxon>
        <taxon>Pentapetalae</taxon>
        <taxon>rosids</taxon>
        <taxon>fabids</taxon>
        <taxon>Malpighiales</taxon>
        <taxon>Euphorbiaceae</taxon>
        <taxon>Acalyphoideae</taxon>
        <taxon>Acalypheae</taxon>
        <taxon>Ricinus</taxon>
    </lineage>
</organism>
<sequence>MKPISATKPIEDSFGIMKRHMVGMKNGAYKKWDINPKDTGLNYSPIELEDMRWQSLDGDFREINDENEQEQAAGNLEKQSQTKGKKRHIM</sequence>
<feature type="region of interest" description="Disordered" evidence="1">
    <location>
        <begin position="61"/>
        <end position="90"/>
    </location>
</feature>
<proteinExistence type="predicted"/>
<evidence type="ECO:0000313" key="3">
    <source>
        <dbReference type="Proteomes" id="UP000008311"/>
    </source>
</evidence>
<protein>
    <submittedName>
        <fullName evidence="2">Uncharacterized protein</fullName>
    </submittedName>
</protein>
<gene>
    <name evidence="2" type="ORF">RCOM_1377030</name>
</gene>
<dbReference type="Proteomes" id="UP000008311">
    <property type="component" value="Unassembled WGS sequence"/>
</dbReference>
<dbReference type="InParanoid" id="B9RPH7"/>
<evidence type="ECO:0000256" key="1">
    <source>
        <dbReference type="SAM" id="MobiDB-lite"/>
    </source>
</evidence>
<dbReference type="EMBL" id="EQ973795">
    <property type="protein sequence ID" value="EEF46698.1"/>
    <property type="molecule type" value="Genomic_DNA"/>
</dbReference>
<evidence type="ECO:0000313" key="2">
    <source>
        <dbReference type="EMBL" id="EEF46698.1"/>
    </source>
</evidence>
<accession>B9RPH7</accession>